<dbReference type="PANTHER" id="PTHR19136:SF81">
    <property type="entry name" value="MOLYBDENUM COFACTOR GUANYLYLTRANSFERASE"/>
    <property type="match status" value="1"/>
</dbReference>
<sequence>MDTKRTSIGGGPGIDVIILAGGHNSRMGGRDKAQLERDGLRFIDCIVAELRSHYEVSEIVVVTPREFTLPEGVVRTCEDPAFGGPVAGIAAGAAALRNTPGTRVLILAVDAPDAARLLPALSAALADSDVAVVRSTAGFLEPLCALWNKDSLLKALNTLPNTRDIAAKRLIAAAPQVVQVAGTGAEQDYDTPESLSRWRPEG</sequence>
<organism evidence="4 5">
    <name type="scientific">Corynebacterium canis</name>
    <dbReference type="NCBI Taxonomy" id="679663"/>
    <lineage>
        <taxon>Bacteria</taxon>
        <taxon>Bacillati</taxon>
        <taxon>Actinomycetota</taxon>
        <taxon>Actinomycetes</taxon>
        <taxon>Mycobacteriales</taxon>
        <taxon>Corynebacteriaceae</taxon>
        <taxon>Corynebacterium</taxon>
    </lineage>
</organism>
<keyword evidence="1 4" id="KW-0808">Transferase</keyword>
<protein>
    <submittedName>
        <fullName evidence="4">Molybdenum cofactor guanylyltransferase</fullName>
    </submittedName>
</protein>
<evidence type="ECO:0000259" key="3">
    <source>
        <dbReference type="Pfam" id="PF12804"/>
    </source>
</evidence>
<feature type="domain" description="MobA-like NTP transferase" evidence="3">
    <location>
        <begin position="16"/>
        <end position="173"/>
    </location>
</feature>
<keyword evidence="5" id="KW-1185">Reference proteome</keyword>
<gene>
    <name evidence="4" type="ORF">FRX94_01220</name>
</gene>
<accession>A0A5C5US31</accession>
<evidence type="ECO:0000313" key="4">
    <source>
        <dbReference type="EMBL" id="TWT28838.1"/>
    </source>
</evidence>
<evidence type="ECO:0000256" key="2">
    <source>
        <dbReference type="SAM" id="MobiDB-lite"/>
    </source>
</evidence>
<dbReference type="PANTHER" id="PTHR19136">
    <property type="entry name" value="MOLYBDENUM COFACTOR GUANYLYLTRANSFERASE"/>
    <property type="match status" value="1"/>
</dbReference>
<keyword evidence="4" id="KW-0548">Nucleotidyltransferase</keyword>
<evidence type="ECO:0000256" key="1">
    <source>
        <dbReference type="ARBA" id="ARBA00022679"/>
    </source>
</evidence>
<dbReference type="Pfam" id="PF12804">
    <property type="entry name" value="NTP_transf_3"/>
    <property type="match status" value="1"/>
</dbReference>
<dbReference type="Gene3D" id="3.90.550.10">
    <property type="entry name" value="Spore Coat Polysaccharide Biosynthesis Protein SpsA, Chain A"/>
    <property type="match status" value="1"/>
</dbReference>
<reference evidence="4 5" key="1">
    <citation type="submission" date="2019-08" db="EMBL/GenBank/DDBJ databases">
        <authorList>
            <person name="Lei W."/>
        </authorList>
    </citation>
    <scope>NUCLEOTIDE SEQUENCE [LARGE SCALE GENOMIC DNA]</scope>
    <source>
        <strain evidence="4 5">CCUG 58627</strain>
    </source>
</reference>
<dbReference type="RefSeq" id="WP_146323294.1">
    <property type="nucleotide sequence ID" value="NZ_BAABLR010000075.1"/>
</dbReference>
<dbReference type="EMBL" id="VOHM01000002">
    <property type="protein sequence ID" value="TWT28838.1"/>
    <property type="molecule type" value="Genomic_DNA"/>
</dbReference>
<dbReference type="InterPro" id="IPR029044">
    <property type="entry name" value="Nucleotide-diphossugar_trans"/>
</dbReference>
<comment type="caution">
    <text evidence="4">The sequence shown here is derived from an EMBL/GenBank/DDBJ whole genome shotgun (WGS) entry which is preliminary data.</text>
</comment>
<name>A0A5C5US31_9CORY</name>
<dbReference type="GO" id="GO:0016779">
    <property type="term" value="F:nucleotidyltransferase activity"/>
    <property type="evidence" value="ECO:0007669"/>
    <property type="project" value="UniProtKB-KW"/>
</dbReference>
<dbReference type="OrthoDB" id="4408226at2"/>
<dbReference type="SUPFAM" id="SSF53448">
    <property type="entry name" value="Nucleotide-diphospho-sugar transferases"/>
    <property type="match status" value="1"/>
</dbReference>
<evidence type="ECO:0000313" key="5">
    <source>
        <dbReference type="Proteomes" id="UP000320791"/>
    </source>
</evidence>
<dbReference type="InterPro" id="IPR025877">
    <property type="entry name" value="MobA-like_NTP_Trfase"/>
</dbReference>
<dbReference type="Proteomes" id="UP000320791">
    <property type="component" value="Unassembled WGS sequence"/>
</dbReference>
<proteinExistence type="predicted"/>
<feature type="region of interest" description="Disordered" evidence="2">
    <location>
        <begin position="183"/>
        <end position="202"/>
    </location>
</feature>
<dbReference type="AlphaFoldDB" id="A0A5C5US31"/>